<organism evidence="1">
    <name type="scientific">freshwater metagenome</name>
    <dbReference type="NCBI Taxonomy" id="449393"/>
    <lineage>
        <taxon>unclassified sequences</taxon>
        <taxon>metagenomes</taxon>
        <taxon>ecological metagenomes</taxon>
    </lineage>
</organism>
<name>A0A6J6EB97_9ZZZZ</name>
<protein>
    <submittedName>
        <fullName evidence="1">Unannotated protein</fullName>
    </submittedName>
</protein>
<proteinExistence type="predicted"/>
<evidence type="ECO:0000313" key="1">
    <source>
        <dbReference type="EMBL" id="CAB4573651.1"/>
    </source>
</evidence>
<accession>A0A6J6EB97</accession>
<reference evidence="1" key="1">
    <citation type="submission" date="2020-05" db="EMBL/GenBank/DDBJ databases">
        <authorList>
            <person name="Chiriac C."/>
            <person name="Salcher M."/>
            <person name="Ghai R."/>
            <person name="Kavagutti S V."/>
        </authorList>
    </citation>
    <scope>NUCLEOTIDE SEQUENCE</scope>
</reference>
<dbReference type="AlphaFoldDB" id="A0A6J6EB97"/>
<dbReference type="EMBL" id="CAEZTN010000027">
    <property type="protein sequence ID" value="CAB4573651.1"/>
    <property type="molecule type" value="Genomic_DNA"/>
</dbReference>
<gene>
    <name evidence="1" type="ORF">UFOPK1689_00846</name>
</gene>
<sequence length="63" mass="6562">MLFAGSATTSLISDPTSGLASAVGTGVTNPIHKLDSFGVNTGTLMIHRFRKPDSFANFCIMSA</sequence>